<dbReference type="Pfam" id="PF02706">
    <property type="entry name" value="Wzz"/>
    <property type="match status" value="1"/>
</dbReference>
<evidence type="ECO:0000256" key="2">
    <source>
        <dbReference type="ARBA" id="ARBA00005132"/>
    </source>
</evidence>
<dbReference type="EMBL" id="JXLC01000014">
    <property type="protein sequence ID" value="OJG91457.1"/>
    <property type="molecule type" value="Genomic_DNA"/>
</dbReference>
<evidence type="ECO:0000256" key="11">
    <source>
        <dbReference type="ARBA" id="ARBA00045736"/>
    </source>
</evidence>
<evidence type="ECO:0000256" key="8">
    <source>
        <dbReference type="ARBA" id="ARBA00022989"/>
    </source>
</evidence>
<evidence type="ECO:0000259" key="15">
    <source>
        <dbReference type="Pfam" id="PF13807"/>
    </source>
</evidence>
<reference evidence="16 17" key="1">
    <citation type="submission" date="2014-12" db="EMBL/GenBank/DDBJ databases">
        <title>Draft genome sequences of 29 type strains of Enterococci.</title>
        <authorList>
            <person name="Zhong Z."/>
            <person name="Sun Z."/>
            <person name="Liu W."/>
            <person name="Zhang W."/>
            <person name="Zhang H."/>
        </authorList>
    </citation>
    <scope>NUCLEOTIDE SEQUENCE [LARGE SCALE GENOMIC DNA]</scope>
    <source>
        <strain evidence="16 17">DSM 22801</strain>
    </source>
</reference>
<keyword evidence="10" id="KW-0270">Exopolysaccharide synthesis</keyword>
<comment type="function">
    <text evidence="11">Required for CpsD phosphorylation. Involved in the regulation of capsular polysaccharide biosynthesis. May be part of a complex that directs the coordinated polymerization and export to the cell surface of the capsular polysaccharide.</text>
</comment>
<dbReference type="PANTHER" id="PTHR32309">
    <property type="entry name" value="TYROSINE-PROTEIN KINASE"/>
    <property type="match status" value="1"/>
</dbReference>
<keyword evidence="9 13" id="KW-0472">Membrane</keyword>
<evidence type="ECO:0000256" key="10">
    <source>
        <dbReference type="ARBA" id="ARBA00023169"/>
    </source>
</evidence>
<evidence type="ECO:0000259" key="14">
    <source>
        <dbReference type="Pfam" id="PF02706"/>
    </source>
</evidence>
<evidence type="ECO:0000256" key="12">
    <source>
        <dbReference type="SAM" id="MobiDB-lite"/>
    </source>
</evidence>
<feature type="region of interest" description="Disordered" evidence="12">
    <location>
        <begin position="241"/>
        <end position="281"/>
    </location>
</feature>
<evidence type="ECO:0000256" key="5">
    <source>
        <dbReference type="ARBA" id="ARBA00022475"/>
    </source>
</evidence>
<comment type="similarity">
    <text evidence="3">Belongs to the CpsC/CapA family.</text>
</comment>
<feature type="domain" description="Polysaccharide chain length determinant N-terminal" evidence="14">
    <location>
        <begin position="7"/>
        <end position="94"/>
    </location>
</feature>
<feature type="transmembrane region" description="Helical" evidence="13">
    <location>
        <begin position="181"/>
        <end position="202"/>
    </location>
</feature>
<proteinExistence type="inferred from homology"/>
<dbReference type="InterPro" id="IPR032807">
    <property type="entry name" value="GNVR"/>
</dbReference>
<feature type="transmembrane region" description="Helical" evidence="13">
    <location>
        <begin position="21"/>
        <end position="44"/>
    </location>
</feature>
<dbReference type="AlphaFoldDB" id="A0AA91JNY4"/>
<evidence type="ECO:0000256" key="3">
    <source>
        <dbReference type="ARBA" id="ARBA00006683"/>
    </source>
</evidence>
<dbReference type="GO" id="GO:0004713">
    <property type="term" value="F:protein tyrosine kinase activity"/>
    <property type="evidence" value="ECO:0007669"/>
    <property type="project" value="TreeGrafter"/>
</dbReference>
<evidence type="ECO:0000256" key="4">
    <source>
        <dbReference type="ARBA" id="ARBA00020739"/>
    </source>
</evidence>
<dbReference type="GO" id="GO:0000271">
    <property type="term" value="P:polysaccharide biosynthetic process"/>
    <property type="evidence" value="ECO:0007669"/>
    <property type="project" value="UniProtKB-KW"/>
</dbReference>
<comment type="pathway">
    <text evidence="2">Capsule biogenesis; capsule polysaccharide biosynthesis.</text>
</comment>
<comment type="caution">
    <text evidence="16">The sequence shown here is derived from an EMBL/GenBank/DDBJ whole genome shotgun (WGS) entry which is preliminary data.</text>
</comment>
<comment type="subcellular location">
    <subcellularLocation>
        <location evidence="1">Cell membrane</location>
        <topology evidence="1">Multi-pass membrane protein</topology>
    </subcellularLocation>
</comment>
<keyword evidence="6 13" id="KW-0812">Transmembrane</keyword>
<organism evidence="16 17">
    <name type="scientific">Enterococcus silesiacus</name>
    <dbReference type="NCBI Taxonomy" id="332949"/>
    <lineage>
        <taxon>Bacteria</taxon>
        <taxon>Bacillati</taxon>
        <taxon>Bacillota</taxon>
        <taxon>Bacilli</taxon>
        <taxon>Lactobacillales</taxon>
        <taxon>Enterococcaceae</taxon>
        <taxon>Enterococcus</taxon>
    </lineage>
</organism>
<keyword evidence="8 13" id="KW-1133">Transmembrane helix</keyword>
<evidence type="ECO:0000256" key="7">
    <source>
        <dbReference type="ARBA" id="ARBA00022903"/>
    </source>
</evidence>
<evidence type="ECO:0000313" key="17">
    <source>
        <dbReference type="Proteomes" id="UP000183039"/>
    </source>
</evidence>
<dbReference type="Pfam" id="PF13807">
    <property type="entry name" value="GNVR"/>
    <property type="match status" value="1"/>
</dbReference>
<evidence type="ECO:0000256" key="6">
    <source>
        <dbReference type="ARBA" id="ARBA00022692"/>
    </source>
</evidence>
<dbReference type="InterPro" id="IPR050445">
    <property type="entry name" value="Bact_polysacc_biosynth/exp"/>
</dbReference>
<dbReference type="GO" id="GO:0005886">
    <property type="term" value="C:plasma membrane"/>
    <property type="evidence" value="ECO:0007669"/>
    <property type="project" value="UniProtKB-SubCell"/>
</dbReference>
<dbReference type="Proteomes" id="UP000183039">
    <property type="component" value="Unassembled WGS sequence"/>
</dbReference>
<sequence>MEEKMEETISLQELIGVLKKRVGLIIVSMFLGIGVAGVLTYFVITPKYSSQAQLIVRLPQNETTNVNDINGNLQMINTYKDLIKSDTVMTEVQQRMKTEHDNDLSVEALGASVSVNQSQNSQMFSIVSKVTDPVVAQNIANQTALVFQEQAKDMLNVDKITIISAATANVNPVSPNDKLNLLIGLALGVMCGIAVAFILELFDKTIKDDSFVEDELGFIILGVVPNMTAKELNAKVISTPSAPTAAPAHSHNHNKEVSRSTAKENTQPDDSTPVRRSRPRV</sequence>
<evidence type="ECO:0000313" key="16">
    <source>
        <dbReference type="EMBL" id="OJG91457.1"/>
    </source>
</evidence>
<name>A0AA91JNY4_9ENTE</name>
<dbReference type="InterPro" id="IPR003856">
    <property type="entry name" value="LPS_length_determ_N"/>
</dbReference>
<accession>A0AA91JNY4</accession>
<evidence type="ECO:0000256" key="1">
    <source>
        <dbReference type="ARBA" id="ARBA00004651"/>
    </source>
</evidence>
<keyword evidence="7" id="KW-0972">Capsule biogenesis/degradation</keyword>
<protein>
    <recommendedName>
        <fullName evidence="4">Capsular polysaccharide biosynthesis protein CpsC</fullName>
    </recommendedName>
</protein>
<evidence type="ECO:0000256" key="9">
    <source>
        <dbReference type="ARBA" id="ARBA00023136"/>
    </source>
</evidence>
<feature type="domain" description="Tyrosine-protein kinase G-rich" evidence="15">
    <location>
        <begin position="148"/>
        <end position="198"/>
    </location>
</feature>
<dbReference type="PANTHER" id="PTHR32309:SF13">
    <property type="entry name" value="FERRIC ENTEROBACTIN TRANSPORT PROTEIN FEPE"/>
    <property type="match status" value="1"/>
</dbReference>
<evidence type="ECO:0000256" key="13">
    <source>
        <dbReference type="SAM" id="Phobius"/>
    </source>
</evidence>
<gene>
    <name evidence="16" type="ORF">RV15_GL000734</name>
</gene>
<feature type="compositionally biased region" description="Basic and acidic residues" evidence="12">
    <location>
        <begin position="253"/>
        <end position="262"/>
    </location>
</feature>
<keyword evidence="5" id="KW-1003">Cell membrane</keyword>